<evidence type="ECO:0000256" key="10">
    <source>
        <dbReference type="ARBA" id="ARBA00023136"/>
    </source>
</evidence>
<evidence type="ECO:0000256" key="11">
    <source>
        <dbReference type="ARBA" id="ARBA00023237"/>
    </source>
</evidence>
<evidence type="ECO:0000256" key="7">
    <source>
        <dbReference type="ARBA" id="ARBA00023004"/>
    </source>
</evidence>
<comment type="subcellular location">
    <subcellularLocation>
        <location evidence="1">Cell outer membrane</location>
        <topology evidence="1">Multi-pass membrane protein</topology>
    </subcellularLocation>
</comment>
<dbReference type="PROSITE" id="PS01156">
    <property type="entry name" value="TONB_DEPENDENT_REC_2"/>
    <property type="match status" value="1"/>
</dbReference>
<comment type="caution">
    <text evidence="15">The sequence shown here is derived from an EMBL/GenBank/DDBJ whole genome shotgun (WGS) entry which is preliminary data.</text>
</comment>
<keyword evidence="7" id="KW-0408">Iron</keyword>
<evidence type="ECO:0000256" key="2">
    <source>
        <dbReference type="ARBA" id="ARBA00022448"/>
    </source>
</evidence>
<evidence type="ECO:0000313" key="15">
    <source>
        <dbReference type="EMBL" id="MDW6019877.1"/>
    </source>
</evidence>
<dbReference type="InterPro" id="IPR000531">
    <property type="entry name" value="Beta-barrel_TonB"/>
</dbReference>
<dbReference type="InterPro" id="IPR036942">
    <property type="entry name" value="Beta-barrel_TonB_sf"/>
</dbReference>
<dbReference type="PANTHER" id="PTHR32552">
    <property type="entry name" value="FERRICHROME IRON RECEPTOR-RELATED"/>
    <property type="match status" value="1"/>
</dbReference>
<organism evidence="15 16">
    <name type="scientific">Vibrio plantisponsor</name>
    <dbReference type="NCBI Taxonomy" id="664643"/>
    <lineage>
        <taxon>Bacteria</taxon>
        <taxon>Pseudomonadati</taxon>
        <taxon>Pseudomonadota</taxon>
        <taxon>Gammaproteobacteria</taxon>
        <taxon>Vibrionales</taxon>
        <taxon>Vibrionaceae</taxon>
        <taxon>Vibrio</taxon>
    </lineage>
</organism>
<dbReference type="EMBL" id="JAWRCN010000002">
    <property type="protein sequence ID" value="MDW6019877.1"/>
    <property type="molecule type" value="Genomic_DNA"/>
</dbReference>
<dbReference type="Pfam" id="PF07715">
    <property type="entry name" value="Plug"/>
    <property type="match status" value="1"/>
</dbReference>
<sequence>MASRRQNEVQINAGSPAMKTILAVSISSILFNTQALAKDTSVKQTEVVTVIGEKVERTIFETSSSVRVYDESTLESTPNATQLDDLLQLTPNMVDVGQGNSLPSIRGVDGSGPSVGGIASFAGTAPRLNLSIDGRSLTYSEIAFGPRSLWDIEQVEVHLGPQSYVQGRNSSAGAIVIKSNDPVHEFETRVKSGYGEHGYSQNSIVVNTPIVQDQLAFRLSVDQQKRLTALPLASYEPAGDSRRVETTVARAKLLIEPDKFQGLSSVLAVDFSDTRSPQSENDIGMNYVKERAVYETKSTNGIWNVEWQLNDAFTFENRLIVTEFEYERITQPGENHADFTTEGNELSVEPLVRYHTEQSNLSGLFGFRYFSSDQDDEFLSSGRGFPMGGETKTASAFGEATYRITPMFDVTFAGRFEQENKTRQADLKPRFTIDSDEDVSVFLPKLEVAYRPELNQTIGFKAGKGYNNGGAGVSFNTSNGRAPMKAYEFDEEYVWNYEFYTRHGLADGTVTLTSNWFYNDYDGMQIQQSQADGYVLVQNLDDAKTYGAEVAVDWMATADLELMAAVGLLKTDYTQTVAEGGENKELPRAPAFSASLSALYHFSDGFEASANANYTGAYYSDLSNDESLRIDPKWIVNTQISYVFKNGRANLFAQNLFNDNSVTDIGDKRYINEPLRQTPRTVGASLELFF</sequence>
<keyword evidence="11" id="KW-0998">Cell outer membrane</keyword>
<keyword evidence="4" id="KW-0410">Iron transport</keyword>
<dbReference type="SUPFAM" id="SSF56935">
    <property type="entry name" value="Porins"/>
    <property type="match status" value="1"/>
</dbReference>
<keyword evidence="5" id="KW-0812">Transmembrane</keyword>
<dbReference type="InterPro" id="IPR012910">
    <property type="entry name" value="Plug_dom"/>
</dbReference>
<comment type="similarity">
    <text evidence="12">Belongs to the TonB-dependent receptor family.</text>
</comment>
<protein>
    <submittedName>
        <fullName evidence="15">TonB-dependent receptor</fullName>
    </submittedName>
</protein>
<proteinExistence type="inferred from homology"/>
<dbReference type="Gene3D" id="2.40.170.20">
    <property type="entry name" value="TonB-dependent receptor, beta-barrel domain"/>
    <property type="match status" value="1"/>
</dbReference>
<keyword evidence="2" id="KW-0813">Transport</keyword>
<evidence type="ECO:0000259" key="13">
    <source>
        <dbReference type="Pfam" id="PF00593"/>
    </source>
</evidence>
<evidence type="ECO:0000256" key="12">
    <source>
        <dbReference type="RuleBase" id="RU003357"/>
    </source>
</evidence>
<keyword evidence="15" id="KW-0675">Receptor</keyword>
<evidence type="ECO:0000259" key="14">
    <source>
        <dbReference type="Pfam" id="PF07715"/>
    </source>
</evidence>
<name>A0ABU4IPU4_9VIBR</name>
<keyword evidence="3" id="KW-1134">Transmembrane beta strand</keyword>
<reference evidence="15 16" key="1">
    <citation type="submission" date="2023-11" db="EMBL/GenBank/DDBJ databases">
        <title>Plant-associative lifestyle of Vibrio porteresiae and its evolutionary dynamics.</title>
        <authorList>
            <person name="Rameshkumar N."/>
            <person name="Kirti K."/>
        </authorList>
    </citation>
    <scope>NUCLEOTIDE SEQUENCE [LARGE SCALE GENOMIC DNA]</scope>
    <source>
        <strain evidence="15 16">MSSRF60</strain>
    </source>
</reference>
<dbReference type="Proteomes" id="UP001272325">
    <property type="component" value="Unassembled WGS sequence"/>
</dbReference>
<evidence type="ECO:0000256" key="8">
    <source>
        <dbReference type="ARBA" id="ARBA00023065"/>
    </source>
</evidence>
<evidence type="ECO:0000256" key="9">
    <source>
        <dbReference type="ARBA" id="ARBA00023077"/>
    </source>
</evidence>
<dbReference type="InterPro" id="IPR039426">
    <property type="entry name" value="TonB-dep_rcpt-like"/>
</dbReference>
<dbReference type="Pfam" id="PF00593">
    <property type="entry name" value="TonB_dep_Rec_b-barrel"/>
    <property type="match status" value="1"/>
</dbReference>
<evidence type="ECO:0000256" key="1">
    <source>
        <dbReference type="ARBA" id="ARBA00004571"/>
    </source>
</evidence>
<feature type="domain" description="TonB-dependent receptor-like beta-barrel" evidence="13">
    <location>
        <begin position="288"/>
        <end position="656"/>
    </location>
</feature>
<keyword evidence="6" id="KW-0732">Signal</keyword>
<keyword evidence="9 12" id="KW-0798">TonB box</keyword>
<keyword evidence="10 12" id="KW-0472">Membrane</keyword>
<dbReference type="PANTHER" id="PTHR32552:SF81">
    <property type="entry name" value="TONB-DEPENDENT OUTER MEMBRANE RECEPTOR"/>
    <property type="match status" value="1"/>
</dbReference>
<evidence type="ECO:0000256" key="4">
    <source>
        <dbReference type="ARBA" id="ARBA00022496"/>
    </source>
</evidence>
<gene>
    <name evidence="15" type="ORF">SBW85_19420</name>
</gene>
<evidence type="ECO:0000256" key="5">
    <source>
        <dbReference type="ARBA" id="ARBA00022692"/>
    </source>
</evidence>
<accession>A0ABU4IPU4</accession>
<evidence type="ECO:0000313" key="16">
    <source>
        <dbReference type="Proteomes" id="UP001272325"/>
    </source>
</evidence>
<dbReference type="RefSeq" id="WP_240956618.1">
    <property type="nucleotide sequence ID" value="NZ_AP024894.1"/>
</dbReference>
<evidence type="ECO:0000256" key="3">
    <source>
        <dbReference type="ARBA" id="ARBA00022452"/>
    </source>
</evidence>
<keyword evidence="8" id="KW-0406">Ion transport</keyword>
<keyword evidence="16" id="KW-1185">Reference proteome</keyword>
<evidence type="ECO:0000256" key="6">
    <source>
        <dbReference type="ARBA" id="ARBA00022729"/>
    </source>
</evidence>
<feature type="domain" description="TonB-dependent receptor plug" evidence="14">
    <location>
        <begin position="60"/>
        <end position="174"/>
    </location>
</feature>
<dbReference type="InterPro" id="IPR010917">
    <property type="entry name" value="TonB_rcpt_CS"/>
</dbReference>